<feature type="compositionally biased region" description="Basic and acidic residues" evidence="1">
    <location>
        <begin position="75"/>
        <end position="91"/>
    </location>
</feature>
<feature type="region of interest" description="Disordered" evidence="1">
    <location>
        <begin position="52"/>
        <end position="124"/>
    </location>
</feature>
<sequence length="124" mass="12168">MPTYAYACKDCGHAFDVQQSFSDDALTVCPECGGVLRKQFGAVGVVFKGSGFYKTDSRESGKKTAPSSAATAKDSSSKDSASKDSSSKDATKSSGGDKAASAASGSSSSSSSSSGSSSSGGSAA</sequence>
<organism evidence="3 4">
    <name type="scientific">Flexivirga oryzae</name>
    <dbReference type="NCBI Taxonomy" id="1794944"/>
    <lineage>
        <taxon>Bacteria</taxon>
        <taxon>Bacillati</taxon>
        <taxon>Actinomycetota</taxon>
        <taxon>Actinomycetes</taxon>
        <taxon>Micrococcales</taxon>
        <taxon>Dermacoccaceae</taxon>
        <taxon>Flexivirga</taxon>
    </lineage>
</organism>
<dbReference type="RefSeq" id="WP_183321081.1">
    <property type="nucleotide sequence ID" value="NZ_JACHVQ010000002.1"/>
</dbReference>
<feature type="domain" description="Putative regulatory protein FmdB zinc ribbon" evidence="2">
    <location>
        <begin position="1"/>
        <end position="41"/>
    </location>
</feature>
<proteinExistence type="predicted"/>
<accession>A0A839N945</accession>
<evidence type="ECO:0000313" key="3">
    <source>
        <dbReference type="EMBL" id="MBB2892663.1"/>
    </source>
</evidence>
<name>A0A839N945_9MICO</name>
<dbReference type="InterPro" id="IPR013429">
    <property type="entry name" value="Regulatory_FmdB_Zinc_ribbon"/>
</dbReference>
<dbReference type="EMBL" id="JACHVQ010000002">
    <property type="protein sequence ID" value="MBB2892663.1"/>
    <property type="molecule type" value="Genomic_DNA"/>
</dbReference>
<feature type="compositionally biased region" description="Low complexity" evidence="1">
    <location>
        <begin position="92"/>
        <end position="124"/>
    </location>
</feature>
<dbReference type="SMART" id="SM00834">
    <property type="entry name" value="CxxC_CXXC_SSSS"/>
    <property type="match status" value="1"/>
</dbReference>
<keyword evidence="4" id="KW-1185">Reference proteome</keyword>
<evidence type="ECO:0000256" key="1">
    <source>
        <dbReference type="SAM" id="MobiDB-lite"/>
    </source>
</evidence>
<dbReference type="NCBIfam" id="TIGR02605">
    <property type="entry name" value="CxxC_CxxC_SSSS"/>
    <property type="match status" value="1"/>
</dbReference>
<reference evidence="3 4" key="1">
    <citation type="submission" date="2020-08" db="EMBL/GenBank/DDBJ databases">
        <title>Sequencing the genomes of 1000 actinobacteria strains.</title>
        <authorList>
            <person name="Klenk H.-P."/>
        </authorList>
    </citation>
    <scope>NUCLEOTIDE SEQUENCE [LARGE SCALE GENOMIC DNA]</scope>
    <source>
        <strain evidence="3 4">DSM 105369</strain>
    </source>
</reference>
<dbReference type="AlphaFoldDB" id="A0A839N945"/>
<dbReference type="PANTHER" id="PTHR34404">
    <property type="entry name" value="REGULATORY PROTEIN, FMDB FAMILY"/>
    <property type="match status" value="1"/>
</dbReference>
<dbReference type="Proteomes" id="UP000559182">
    <property type="component" value="Unassembled WGS sequence"/>
</dbReference>
<dbReference type="Pfam" id="PF09723">
    <property type="entry name" value="Zn_ribbon_8"/>
    <property type="match status" value="1"/>
</dbReference>
<dbReference type="PANTHER" id="PTHR34404:SF2">
    <property type="entry name" value="CONSERVED SERINE RICH PROTEIN"/>
    <property type="match status" value="1"/>
</dbReference>
<gene>
    <name evidence="3" type="ORF">FHU39_002681</name>
</gene>
<evidence type="ECO:0000259" key="2">
    <source>
        <dbReference type="SMART" id="SM00834"/>
    </source>
</evidence>
<evidence type="ECO:0000313" key="4">
    <source>
        <dbReference type="Proteomes" id="UP000559182"/>
    </source>
</evidence>
<comment type="caution">
    <text evidence="3">The sequence shown here is derived from an EMBL/GenBank/DDBJ whole genome shotgun (WGS) entry which is preliminary data.</text>
</comment>
<protein>
    <submittedName>
        <fullName evidence="3">Putative FmdB family regulatory protein</fullName>
    </submittedName>
</protein>
<feature type="compositionally biased region" description="Low complexity" evidence="1">
    <location>
        <begin position="63"/>
        <end position="74"/>
    </location>
</feature>